<dbReference type="RefSeq" id="WP_194211553.1">
    <property type="nucleotide sequence ID" value="NZ_CP061205.1"/>
</dbReference>
<reference evidence="2" key="1">
    <citation type="journal article" date="2019" name="Int. J. Syst. Evol. Microbiol.">
        <title>The Global Catalogue of Microorganisms (GCM) 10K type strain sequencing project: providing services to taxonomists for standard genome sequencing and annotation.</title>
        <authorList>
            <consortium name="The Broad Institute Genomics Platform"/>
            <consortium name="The Broad Institute Genome Sequencing Center for Infectious Disease"/>
            <person name="Wu L."/>
            <person name="Ma J."/>
        </authorList>
    </citation>
    <scope>NUCLEOTIDE SEQUENCE [LARGE SCALE GENOMIC DNA]</scope>
    <source>
        <strain evidence="2">KCTC 62164</strain>
    </source>
</reference>
<dbReference type="Proteomes" id="UP001595444">
    <property type="component" value="Unassembled WGS sequence"/>
</dbReference>
<gene>
    <name evidence="1" type="ORF">ACFOKA_05655</name>
</gene>
<protein>
    <recommendedName>
        <fullName evidence="3">DUF2607 family protein</fullName>
    </recommendedName>
</protein>
<keyword evidence="2" id="KW-1185">Reference proteome</keyword>
<organism evidence="1 2">
    <name type="scientific">Kordiimonas pumila</name>
    <dbReference type="NCBI Taxonomy" id="2161677"/>
    <lineage>
        <taxon>Bacteria</taxon>
        <taxon>Pseudomonadati</taxon>
        <taxon>Pseudomonadota</taxon>
        <taxon>Alphaproteobacteria</taxon>
        <taxon>Kordiimonadales</taxon>
        <taxon>Kordiimonadaceae</taxon>
        <taxon>Kordiimonas</taxon>
    </lineage>
</organism>
<evidence type="ECO:0008006" key="3">
    <source>
        <dbReference type="Google" id="ProtNLM"/>
    </source>
</evidence>
<comment type="caution">
    <text evidence="1">The sequence shown here is derived from an EMBL/GenBank/DDBJ whole genome shotgun (WGS) entry which is preliminary data.</text>
</comment>
<accession>A0ABV7D2K2</accession>
<evidence type="ECO:0000313" key="2">
    <source>
        <dbReference type="Proteomes" id="UP001595444"/>
    </source>
</evidence>
<sequence length="109" mass="11915">MQRKNIASRWRLYKSKNTLFVAVFLLAQLIGAFHTAAYGESRHSHGGQPCIISATCSQIQQLDITPAITLPPIEADNFLYEISTSLPPHVVVALTTPIRAPPALSHPTP</sequence>
<evidence type="ECO:0000313" key="1">
    <source>
        <dbReference type="EMBL" id="MFC3051383.1"/>
    </source>
</evidence>
<dbReference type="EMBL" id="JBHRSL010000002">
    <property type="protein sequence ID" value="MFC3051383.1"/>
    <property type="molecule type" value="Genomic_DNA"/>
</dbReference>
<name>A0ABV7D2K2_9PROT</name>
<proteinExistence type="predicted"/>